<dbReference type="EMBL" id="QTKX01000001">
    <property type="protein sequence ID" value="MBS8263385.1"/>
    <property type="molecule type" value="Genomic_DNA"/>
</dbReference>
<evidence type="ECO:0008006" key="4">
    <source>
        <dbReference type="Google" id="ProtNLM"/>
    </source>
</evidence>
<reference evidence="2 3" key="1">
    <citation type="journal article" date="2021" name="Microorganisms">
        <title>Bacterial Dimethylsulfoniopropionate Biosynthesis in the East China Sea.</title>
        <authorList>
            <person name="Liu J."/>
            <person name="Zhang Y."/>
            <person name="Liu J."/>
            <person name="Zhong H."/>
            <person name="Williams B.T."/>
            <person name="Zheng Y."/>
            <person name="Curson A.R.J."/>
            <person name="Sun C."/>
            <person name="Sun H."/>
            <person name="Song D."/>
            <person name="Wagner Mackenzie B."/>
            <person name="Bermejo Martinez A."/>
            <person name="Todd J.D."/>
            <person name="Zhang X.H."/>
        </authorList>
    </citation>
    <scope>NUCLEOTIDE SEQUENCE [LARGE SCALE GENOMIC DNA]</scope>
    <source>
        <strain evidence="2 3">ESS08</strain>
    </source>
</reference>
<evidence type="ECO:0000256" key="1">
    <source>
        <dbReference type="PROSITE-ProRule" id="PRU00510"/>
    </source>
</evidence>
<accession>A0A944CHR2</accession>
<dbReference type="Proteomes" id="UP000761411">
    <property type="component" value="Unassembled WGS sequence"/>
</dbReference>
<proteinExistence type="predicted"/>
<protein>
    <recommendedName>
        <fullName evidence="4">DksA C4-type domain-containing protein</fullName>
    </recommendedName>
</protein>
<evidence type="ECO:0000313" key="2">
    <source>
        <dbReference type="EMBL" id="MBS8263385.1"/>
    </source>
</evidence>
<evidence type="ECO:0000313" key="3">
    <source>
        <dbReference type="Proteomes" id="UP000761411"/>
    </source>
</evidence>
<keyword evidence="3" id="KW-1185">Reference proteome</keyword>
<comment type="caution">
    <text evidence="2">The sequence shown here is derived from an EMBL/GenBank/DDBJ whole genome shotgun (WGS) entry which is preliminary data.</text>
</comment>
<name>A0A944CHR2_9BACI</name>
<comment type="caution">
    <text evidence="1">Lacks conserved residue(s) required for the propagation of feature annotation.</text>
</comment>
<gene>
    <name evidence="2" type="ORF">DYI25_02895</name>
</gene>
<dbReference type="Gene3D" id="1.20.120.910">
    <property type="entry name" value="DksA, coiled-coil domain"/>
    <property type="match status" value="1"/>
</dbReference>
<dbReference type="PROSITE" id="PS51128">
    <property type="entry name" value="ZF_DKSA_2"/>
    <property type="match status" value="1"/>
</dbReference>
<dbReference type="RefSeq" id="WP_213366792.1">
    <property type="nucleotide sequence ID" value="NZ_QTKX01000001.1"/>
</dbReference>
<organism evidence="2 3">
    <name type="scientific">Mesobacillus boroniphilus</name>
    <dbReference type="NCBI Taxonomy" id="308892"/>
    <lineage>
        <taxon>Bacteria</taxon>
        <taxon>Bacillati</taxon>
        <taxon>Bacillota</taxon>
        <taxon>Bacilli</taxon>
        <taxon>Bacillales</taxon>
        <taxon>Bacillaceae</taxon>
        <taxon>Mesobacillus</taxon>
    </lineage>
</organism>
<dbReference type="AlphaFoldDB" id="A0A944CHR2"/>
<sequence>MEGNLDYIYNELRETRTELLAYLNHGNKDERILQYIVDELSDIETALEKMEYGEYGKCEISGEYLPYEFLQTIPTARSASELGQIEQYCRKPIYS</sequence>